<dbReference type="InterPro" id="IPR038765">
    <property type="entry name" value="Papain-like_cys_pep_sf"/>
</dbReference>
<proteinExistence type="predicted"/>
<reference evidence="2" key="1">
    <citation type="submission" date="2014-09" db="EMBL/GenBank/DDBJ databases">
        <authorList>
            <person name="Magalhaes I.L.F."/>
            <person name="Oliveira U."/>
            <person name="Santos F.R."/>
            <person name="Vidigal T.H.D.A."/>
            <person name="Brescovit A.D."/>
            <person name="Santos A.J."/>
        </authorList>
    </citation>
    <scope>NUCLEOTIDE SEQUENCE</scope>
    <source>
        <tissue evidence="2">Shoot tissue taken approximately 20 cm above the soil surface</tissue>
    </source>
</reference>
<dbReference type="GO" id="GO:0006508">
    <property type="term" value="P:proteolysis"/>
    <property type="evidence" value="ECO:0007669"/>
    <property type="project" value="InterPro"/>
</dbReference>
<protein>
    <recommendedName>
        <fullName evidence="1">Peptidase C1A papain C-terminal domain-containing protein</fullName>
    </recommendedName>
</protein>
<reference evidence="2" key="2">
    <citation type="journal article" date="2015" name="Data Brief">
        <title>Shoot transcriptome of the giant reed, Arundo donax.</title>
        <authorList>
            <person name="Barrero R.A."/>
            <person name="Guerrero F.D."/>
            <person name="Moolhuijzen P."/>
            <person name="Goolsby J.A."/>
            <person name="Tidwell J."/>
            <person name="Bellgard S.E."/>
            <person name="Bellgard M.I."/>
        </authorList>
    </citation>
    <scope>NUCLEOTIDE SEQUENCE</scope>
    <source>
        <tissue evidence="2">Shoot tissue taken approximately 20 cm above the soil surface</tissue>
    </source>
</reference>
<dbReference type="InterPro" id="IPR000668">
    <property type="entry name" value="Peptidase_C1A_C"/>
</dbReference>
<organism evidence="2">
    <name type="scientific">Arundo donax</name>
    <name type="common">Giant reed</name>
    <name type="synonym">Donax arundinaceus</name>
    <dbReference type="NCBI Taxonomy" id="35708"/>
    <lineage>
        <taxon>Eukaryota</taxon>
        <taxon>Viridiplantae</taxon>
        <taxon>Streptophyta</taxon>
        <taxon>Embryophyta</taxon>
        <taxon>Tracheophyta</taxon>
        <taxon>Spermatophyta</taxon>
        <taxon>Magnoliopsida</taxon>
        <taxon>Liliopsida</taxon>
        <taxon>Poales</taxon>
        <taxon>Poaceae</taxon>
        <taxon>PACMAD clade</taxon>
        <taxon>Arundinoideae</taxon>
        <taxon>Arundineae</taxon>
        <taxon>Arundo</taxon>
    </lineage>
</organism>
<dbReference type="EMBL" id="GBRH01233619">
    <property type="protein sequence ID" value="JAD64276.1"/>
    <property type="molecule type" value="Transcribed_RNA"/>
</dbReference>
<name>A0A0A9BLL2_ARUDO</name>
<dbReference type="GO" id="GO:0008234">
    <property type="term" value="F:cysteine-type peptidase activity"/>
    <property type="evidence" value="ECO:0007669"/>
    <property type="project" value="InterPro"/>
</dbReference>
<sequence>MALDSEYPEAYERWTLKKQVMDDGETKILSPMREQDERGCCYFALAATLEPNLKVQCKRAVELPIPHLRSLDVESRIRHSTVRGKVVRLALMIQDEGVFEKDQYEAIQNHTLAQMDARRYKITHFRAYHVDKPLDIRRALYKLRSGGPLLAVIRISDNYDECYESGMIYRFDPSRVVWRITNDVAETHAVAVVSFVVEAKVPCLECQDSHGKGFGRDGFLLVDITSVKELYSFRISLSG</sequence>
<dbReference type="Gene3D" id="3.90.70.10">
    <property type="entry name" value="Cysteine proteinases"/>
    <property type="match status" value="1"/>
</dbReference>
<dbReference type="SUPFAM" id="SSF54001">
    <property type="entry name" value="Cysteine proteinases"/>
    <property type="match status" value="1"/>
</dbReference>
<evidence type="ECO:0000259" key="1">
    <source>
        <dbReference type="Pfam" id="PF00112"/>
    </source>
</evidence>
<feature type="domain" description="Peptidase C1A papain C-terminal" evidence="1">
    <location>
        <begin position="25"/>
        <end position="222"/>
    </location>
</feature>
<accession>A0A0A9BLL2</accession>
<evidence type="ECO:0000313" key="2">
    <source>
        <dbReference type="EMBL" id="JAD64276.1"/>
    </source>
</evidence>
<dbReference type="Pfam" id="PF00112">
    <property type="entry name" value="Peptidase_C1"/>
    <property type="match status" value="1"/>
</dbReference>
<dbReference type="AlphaFoldDB" id="A0A0A9BLL2"/>